<dbReference type="AlphaFoldDB" id="A0A7G9S7M6"/>
<evidence type="ECO:0000259" key="4">
    <source>
        <dbReference type="PROSITE" id="PS50043"/>
    </source>
</evidence>
<name>A0A7G9S7M6_9MICO</name>
<evidence type="ECO:0000256" key="2">
    <source>
        <dbReference type="ARBA" id="ARBA00023125"/>
    </source>
</evidence>
<gene>
    <name evidence="5" type="ORF">H9L06_02705</name>
</gene>
<keyword evidence="2" id="KW-0238">DNA-binding</keyword>
<organism evidence="5 6">
    <name type="scientific">Leucobacter denitrificans</name>
    <dbReference type="NCBI Taxonomy" id="683042"/>
    <lineage>
        <taxon>Bacteria</taxon>
        <taxon>Bacillati</taxon>
        <taxon>Actinomycetota</taxon>
        <taxon>Actinomycetes</taxon>
        <taxon>Micrococcales</taxon>
        <taxon>Microbacteriaceae</taxon>
        <taxon>Leucobacter</taxon>
    </lineage>
</organism>
<dbReference type="PRINTS" id="PR00038">
    <property type="entry name" value="HTHLUXR"/>
</dbReference>
<dbReference type="SUPFAM" id="SSF46894">
    <property type="entry name" value="C-terminal effector domain of the bipartite response regulators"/>
    <property type="match status" value="1"/>
</dbReference>
<reference evidence="5 6" key="1">
    <citation type="submission" date="2020-08" db="EMBL/GenBank/DDBJ databases">
        <title>Genome sequence of Leucobacter denitrificans KACC 14055T.</title>
        <authorList>
            <person name="Hyun D.-W."/>
            <person name="Bae J.-W."/>
        </authorList>
    </citation>
    <scope>NUCLEOTIDE SEQUENCE [LARGE SCALE GENOMIC DNA]</scope>
    <source>
        <strain evidence="5 6">KACC 14055</strain>
    </source>
</reference>
<dbReference type="PANTHER" id="PTHR44688">
    <property type="entry name" value="DNA-BINDING TRANSCRIPTIONAL ACTIVATOR DEVR_DOSR"/>
    <property type="match status" value="1"/>
</dbReference>
<evidence type="ECO:0000313" key="5">
    <source>
        <dbReference type="EMBL" id="QNN63851.1"/>
    </source>
</evidence>
<keyword evidence="3" id="KW-0804">Transcription</keyword>
<dbReference type="PANTHER" id="PTHR44688:SF16">
    <property type="entry name" value="DNA-BINDING TRANSCRIPTIONAL ACTIVATOR DEVR_DOSR"/>
    <property type="match status" value="1"/>
</dbReference>
<dbReference type="Proteomes" id="UP000515934">
    <property type="component" value="Chromosome"/>
</dbReference>
<dbReference type="EMBL" id="CP060716">
    <property type="protein sequence ID" value="QNN63851.1"/>
    <property type="molecule type" value="Genomic_DNA"/>
</dbReference>
<dbReference type="PROSITE" id="PS50043">
    <property type="entry name" value="HTH_LUXR_2"/>
    <property type="match status" value="1"/>
</dbReference>
<evidence type="ECO:0000313" key="6">
    <source>
        <dbReference type="Proteomes" id="UP000515934"/>
    </source>
</evidence>
<dbReference type="GO" id="GO:0003677">
    <property type="term" value="F:DNA binding"/>
    <property type="evidence" value="ECO:0007669"/>
    <property type="project" value="UniProtKB-KW"/>
</dbReference>
<evidence type="ECO:0000256" key="3">
    <source>
        <dbReference type="ARBA" id="ARBA00023163"/>
    </source>
</evidence>
<dbReference type="InterPro" id="IPR016032">
    <property type="entry name" value="Sig_transdc_resp-reg_C-effctor"/>
</dbReference>
<dbReference type="KEGG" id="ldn:H9L06_02705"/>
<keyword evidence="6" id="KW-1185">Reference proteome</keyword>
<evidence type="ECO:0000256" key="1">
    <source>
        <dbReference type="ARBA" id="ARBA00023015"/>
    </source>
</evidence>
<sequence>MSLLEHDIVQLFEFLANEDITCVPLINRLQENREPSTAQSFQFLDTRLPKLTKREIEIANQLSTARTLTQISTHLGVATGTVKSQAHGIYKKLGVGKRSEAVAELGRRGFYSQPK</sequence>
<protein>
    <submittedName>
        <fullName evidence="5">Helix-turn-helix transcriptional regulator</fullName>
    </submittedName>
</protein>
<dbReference type="GO" id="GO:0006355">
    <property type="term" value="P:regulation of DNA-templated transcription"/>
    <property type="evidence" value="ECO:0007669"/>
    <property type="project" value="InterPro"/>
</dbReference>
<dbReference type="Pfam" id="PF00196">
    <property type="entry name" value="GerE"/>
    <property type="match status" value="1"/>
</dbReference>
<dbReference type="InterPro" id="IPR000792">
    <property type="entry name" value="Tscrpt_reg_LuxR_C"/>
</dbReference>
<feature type="domain" description="HTH luxR-type" evidence="4">
    <location>
        <begin position="44"/>
        <end position="109"/>
    </location>
</feature>
<keyword evidence="1" id="KW-0805">Transcription regulation</keyword>
<dbReference type="Gene3D" id="1.10.10.10">
    <property type="entry name" value="Winged helix-like DNA-binding domain superfamily/Winged helix DNA-binding domain"/>
    <property type="match status" value="1"/>
</dbReference>
<dbReference type="SMART" id="SM00421">
    <property type="entry name" value="HTH_LUXR"/>
    <property type="match status" value="1"/>
</dbReference>
<proteinExistence type="predicted"/>
<dbReference type="InterPro" id="IPR036388">
    <property type="entry name" value="WH-like_DNA-bd_sf"/>
</dbReference>
<accession>A0A7G9S7M6</accession>